<dbReference type="GO" id="GO:0004674">
    <property type="term" value="F:protein serine/threonine kinase activity"/>
    <property type="evidence" value="ECO:0007669"/>
    <property type="project" value="UniProtKB-KW"/>
</dbReference>
<evidence type="ECO:0000256" key="4">
    <source>
        <dbReference type="ARBA" id="ARBA00022729"/>
    </source>
</evidence>
<evidence type="ECO:0000313" key="9">
    <source>
        <dbReference type="EnsemblPlants" id="ONIVA01G01250.1"/>
    </source>
</evidence>
<evidence type="ECO:0000256" key="6">
    <source>
        <dbReference type="ARBA" id="ARBA00023136"/>
    </source>
</evidence>
<reference evidence="9" key="2">
    <citation type="submission" date="2018-04" db="EMBL/GenBank/DDBJ databases">
        <title>OnivRS2 (Oryza nivara Reference Sequence Version 2).</title>
        <authorList>
            <person name="Zhang J."/>
            <person name="Kudrna D."/>
            <person name="Lee S."/>
            <person name="Talag J."/>
            <person name="Rajasekar S."/>
            <person name="Welchert J."/>
            <person name="Hsing Y.-I."/>
            <person name="Wing R.A."/>
        </authorList>
    </citation>
    <scope>NUCLEOTIDE SEQUENCE [LARGE SCALE GENOMIC DNA]</scope>
</reference>
<name>A0A0E0FFD0_ORYNI</name>
<dbReference type="InterPro" id="IPR000719">
    <property type="entry name" value="Prot_kinase_dom"/>
</dbReference>
<accession>A0A0E0FFD0</accession>
<dbReference type="eggNOG" id="KOG1187">
    <property type="taxonomic scope" value="Eukaryota"/>
</dbReference>
<dbReference type="GO" id="GO:0005524">
    <property type="term" value="F:ATP binding"/>
    <property type="evidence" value="ECO:0007669"/>
    <property type="project" value="InterPro"/>
</dbReference>
<dbReference type="Pfam" id="PF00069">
    <property type="entry name" value="Pkinase"/>
    <property type="match status" value="1"/>
</dbReference>
<reference evidence="9" key="1">
    <citation type="submission" date="2015-04" db="UniProtKB">
        <authorList>
            <consortium name="EnsemblPlants"/>
        </authorList>
    </citation>
    <scope>IDENTIFICATION</scope>
    <source>
        <strain evidence="9">SL10</strain>
    </source>
</reference>
<feature type="domain" description="Protein kinase" evidence="8">
    <location>
        <begin position="1"/>
        <end position="122"/>
    </location>
</feature>
<evidence type="ECO:0000313" key="10">
    <source>
        <dbReference type="Proteomes" id="UP000006591"/>
    </source>
</evidence>
<dbReference type="Gramene" id="ONIVA01G01250.1">
    <property type="protein sequence ID" value="ONIVA01G01250.1"/>
    <property type="gene ID" value="ONIVA01G01250"/>
</dbReference>
<dbReference type="STRING" id="4536.A0A0E0FFD0"/>
<evidence type="ECO:0000256" key="5">
    <source>
        <dbReference type="ARBA" id="ARBA00022989"/>
    </source>
</evidence>
<keyword evidence="6" id="KW-0472">Membrane</keyword>
<dbReference type="PANTHER" id="PTHR27009">
    <property type="entry name" value="RUST RESISTANCE KINASE LR10-RELATED"/>
    <property type="match status" value="1"/>
</dbReference>
<sequence length="130" mass="14996">MGYIAPELYSRNFGAISYKSDVYSFGILVLEMVSGRRNLDPSIETQHEVYFPEWIYEKVFTGQQLTVGMEMTQVEKDRVRQLAIVALWCIQWNPRNRPSTTQVVNMLTGRLQDLQMPPKPFFSSASESIP</sequence>
<evidence type="ECO:0000256" key="7">
    <source>
        <dbReference type="ARBA" id="ARBA00023180"/>
    </source>
</evidence>
<comment type="subcellular location">
    <subcellularLocation>
        <location evidence="1">Membrane</location>
        <topology evidence="1">Single-pass type I membrane protein</topology>
    </subcellularLocation>
</comment>
<protein>
    <recommendedName>
        <fullName evidence="8">Protein kinase domain-containing protein</fullName>
    </recommendedName>
</protein>
<dbReference type="Gene3D" id="1.10.510.10">
    <property type="entry name" value="Transferase(Phosphotransferase) domain 1"/>
    <property type="match status" value="1"/>
</dbReference>
<dbReference type="Proteomes" id="UP000006591">
    <property type="component" value="Chromosome 1"/>
</dbReference>
<keyword evidence="2" id="KW-0418">Kinase</keyword>
<dbReference type="OMA" id="SDPRIEN"/>
<dbReference type="AlphaFoldDB" id="A0A0E0FFD0"/>
<dbReference type="PROSITE" id="PS50011">
    <property type="entry name" value="PROTEIN_KINASE_DOM"/>
    <property type="match status" value="1"/>
</dbReference>
<dbReference type="HOGENOM" id="CLU_000288_112_4_1"/>
<proteinExistence type="predicted"/>
<dbReference type="EnsemblPlants" id="ONIVA01G01250.1">
    <property type="protein sequence ID" value="ONIVA01G01250.1"/>
    <property type="gene ID" value="ONIVA01G01250"/>
</dbReference>
<dbReference type="GO" id="GO:0016020">
    <property type="term" value="C:membrane"/>
    <property type="evidence" value="ECO:0007669"/>
    <property type="project" value="UniProtKB-SubCell"/>
</dbReference>
<evidence type="ECO:0000256" key="1">
    <source>
        <dbReference type="ARBA" id="ARBA00004479"/>
    </source>
</evidence>
<keyword evidence="3" id="KW-0812">Transmembrane</keyword>
<keyword evidence="2" id="KW-0808">Transferase</keyword>
<keyword evidence="5" id="KW-1133">Transmembrane helix</keyword>
<evidence type="ECO:0000256" key="3">
    <source>
        <dbReference type="ARBA" id="ARBA00022692"/>
    </source>
</evidence>
<dbReference type="SUPFAM" id="SSF56112">
    <property type="entry name" value="Protein kinase-like (PK-like)"/>
    <property type="match status" value="1"/>
</dbReference>
<dbReference type="InterPro" id="IPR045874">
    <property type="entry name" value="LRK10/LRL21-25-like"/>
</dbReference>
<evidence type="ECO:0000256" key="2">
    <source>
        <dbReference type="ARBA" id="ARBA00022527"/>
    </source>
</evidence>
<keyword evidence="2" id="KW-0723">Serine/threonine-protein kinase</keyword>
<evidence type="ECO:0000259" key="8">
    <source>
        <dbReference type="PROSITE" id="PS50011"/>
    </source>
</evidence>
<keyword evidence="7" id="KW-0325">Glycoprotein</keyword>
<organism evidence="9">
    <name type="scientific">Oryza nivara</name>
    <name type="common">Indian wild rice</name>
    <name type="synonym">Oryza sativa f. spontanea</name>
    <dbReference type="NCBI Taxonomy" id="4536"/>
    <lineage>
        <taxon>Eukaryota</taxon>
        <taxon>Viridiplantae</taxon>
        <taxon>Streptophyta</taxon>
        <taxon>Embryophyta</taxon>
        <taxon>Tracheophyta</taxon>
        <taxon>Spermatophyta</taxon>
        <taxon>Magnoliopsida</taxon>
        <taxon>Liliopsida</taxon>
        <taxon>Poales</taxon>
        <taxon>Poaceae</taxon>
        <taxon>BOP clade</taxon>
        <taxon>Oryzoideae</taxon>
        <taxon>Oryzeae</taxon>
        <taxon>Oryzinae</taxon>
        <taxon>Oryza</taxon>
    </lineage>
</organism>
<keyword evidence="10" id="KW-1185">Reference proteome</keyword>
<keyword evidence="4" id="KW-0732">Signal</keyword>
<dbReference type="InterPro" id="IPR011009">
    <property type="entry name" value="Kinase-like_dom_sf"/>
</dbReference>